<dbReference type="RefSeq" id="WP_181266568.1">
    <property type="nucleotide sequence ID" value="NZ_BAAAGB010000002.1"/>
</dbReference>
<evidence type="ECO:0000313" key="3">
    <source>
        <dbReference type="Proteomes" id="UP000589292"/>
    </source>
</evidence>
<sequence length="149" mass="15197">MTLTTAHIRTSTLISVVISMAISAAFFFLVFGKKPLIAVFAPDNLALDFIPQTLAAGFMAALMPALQTRAKIVSGILAGAPPVAKAIVARAVLLAVASLALAAAVTGLLWLGGIATLPWGSALALKIVYGGLLGLIITPIALRAILPRG</sequence>
<dbReference type="Proteomes" id="UP000589292">
    <property type="component" value="Unassembled WGS sequence"/>
</dbReference>
<evidence type="ECO:0000256" key="1">
    <source>
        <dbReference type="SAM" id="Phobius"/>
    </source>
</evidence>
<dbReference type="EMBL" id="VDES01000001">
    <property type="protein sequence ID" value="MBA1373556.1"/>
    <property type="molecule type" value="Genomic_DNA"/>
</dbReference>
<keyword evidence="1" id="KW-0472">Membrane</keyword>
<feature type="transmembrane region" description="Helical" evidence="1">
    <location>
        <begin position="12"/>
        <end position="29"/>
    </location>
</feature>
<gene>
    <name evidence="2" type="ORF">FG486_04345</name>
</gene>
<proteinExistence type="predicted"/>
<feature type="transmembrane region" description="Helical" evidence="1">
    <location>
        <begin position="123"/>
        <end position="146"/>
    </location>
</feature>
<accession>A0A7V8RBS4</accession>
<keyword evidence="1" id="KW-0812">Transmembrane</keyword>
<dbReference type="AlphaFoldDB" id="A0A7V8RBS4"/>
<keyword evidence="1" id="KW-1133">Transmembrane helix</keyword>
<protein>
    <submittedName>
        <fullName evidence="2">Uncharacterized protein</fullName>
    </submittedName>
</protein>
<keyword evidence="3" id="KW-1185">Reference proteome</keyword>
<comment type="caution">
    <text evidence="2">The sequence shown here is derived from an EMBL/GenBank/DDBJ whole genome shotgun (WGS) entry which is preliminary data.</text>
</comment>
<organism evidence="2 3">
    <name type="scientific">Sphingomonas ursincola</name>
    <dbReference type="NCBI Taxonomy" id="56361"/>
    <lineage>
        <taxon>Bacteria</taxon>
        <taxon>Pseudomonadati</taxon>
        <taxon>Pseudomonadota</taxon>
        <taxon>Alphaproteobacteria</taxon>
        <taxon>Sphingomonadales</taxon>
        <taxon>Sphingomonadaceae</taxon>
        <taxon>Sphingomonas</taxon>
    </lineage>
</organism>
<reference evidence="2 3" key="1">
    <citation type="journal article" date="1994" name="Int. J. Syst. Bacteriol.">
        <title>Phylogenetic positions of novel aerobic, bacteriochlorophyll a-containing bacteria and description of Roseococcus thiosulfatophilus gen. nov., sp. nov., Erythromicrobium ramosum gen. nov., sp. nov., and Erythrobacter litoralis sp. nov.</title>
        <authorList>
            <person name="Yurkov V."/>
            <person name="Stackebrandt E."/>
            <person name="Holmes A."/>
            <person name="Fuerst J.A."/>
            <person name="Hugenholtz P."/>
            <person name="Golecki J."/>
            <person name="Gad'on N."/>
            <person name="Gorlenko V.M."/>
            <person name="Kompantseva E.I."/>
            <person name="Drews G."/>
        </authorList>
    </citation>
    <scope>NUCLEOTIDE SEQUENCE [LARGE SCALE GENOMIC DNA]</scope>
    <source>
        <strain evidence="2 3">KR-99</strain>
    </source>
</reference>
<feature type="transmembrane region" description="Helical" evidence="1">
    <location>
        <begin position="87"/>
        <end position="111"/>
    </location>
</feature>
<feature type="transmembrane region" description="Helical" evidence="1">
    <location>
        <begin position="49"/>
        <end position="66"/>
    </location>
</feature>
<evidence type="ECO:0000313" key="2">
    <source>
        <dbReference type="EMBL" id="MBA1373556.1"/>
    </source>
</evidence>
<name>A0A7V8RBS4_9SPHN</name>